<dbReference type="EMBL" id="JAQQLE010000002">
    <property type="protein sequence ID" value="MDC7713438.1"/>
    <property type="molecule type" value="Genomic_DNA"/>
</dbReference>
<evidence type="ECO:0000313" key="2">
    <source>
        <dbReference type="Proteomes" id="UP001222030"/>
    </source>
</evidence>
<keyword evidence="2" id="KW-1185">Reference proteome</keyword>
<dbReference type="RefSeq" id="WP_272771081.1">
    <property type="nucleotide sequence ID" value="NZ_JAQQLE010000002.1"/>
</dbReference>
<gene>
    <name evidence="1" type="ORF">PQU96_04685</name>
</gene>
<organism evidence="1 2">
    <name type="scientific">Vogesella margarita</name>
    <dbReference type="NCBI Taxonomy" id="2984199"/>
    <lineage>
        <taxon>Bacteria</taxon>
        <taxon>Pseudomonadati</taxon>
        <taxon>Pseudomonadota</taxon>
        <taxon>Betaproteobacteria</taxon>
        <taxon>Neisseriales</taxon>
        <taxon>Chromobacteriaceae</taxon>
        <taxon>Vogesella</taxon>
    </lineage>
</organism>
<evidence type="ECO:0000313" key="1">
    <source>
        <dbReference type="EMBL" id="MDC7713438.1"/>
    </source>
</evidence>
<name>A0ABT5ILK8_9NEIS</name>
<comment type="caution">
    <text evidence="1">The sequence shown here is derived from an EMBL/GenBank/DDBJ whole genome shotgun (WGS) entry which is preliminary data.</text>
</comment>
<reference evidence="1 2" key="1">
    <citation type="submission" date="2023-01" db="EMBL/GenBank/DDBJ databases">
        <title>Novel species of the genus Vogesella isolated from rivers.</title>
        <authorList>
            <person name="Lu H."/>
        </authorList>
    </citation>
    <scope>NUCLEOTIDE SEQUENCE [LARGE SCALE GENOMIC DNA]</scope>
    <source>
        <strain evidence="1 2">LYT5W</strain>
    </source>
</reference>
<proteinExistence type="predicted"/>
<dbReference type="Proteomes" id="UP001222030">
    <property type="component" value="Unassembled WGS sequence"/>
</dbReference>
<protein>
    <recommendedName>
        <fullName evidence="3">DNA methylase</fullName>
    </recommendedName>
</protein>
<evidence type="ECO:0008006" key="3">
    <source>
        <dbReference type="Google" id="ProtNLM"/>
    </source>
</evidence>
<sequence>MADSPAHKFGQIIGDLLEEIMAPQLQNFCNARGLYLDKKGTRGAARPGKKVTWKDKFGNNHDLDFVIEKGGTPQQKGRPLAFIEAAWRRYTKHSRNKAQEIQGAILPIAEKHYWDQPFLGTVLAGEFTAGSLTQMQSSGFKVMYFPYETVVAAFASVGINTEFDESTPDLHFQGAINQIEALNANQRASLKSNLIQQNSNLLTGFLNDLKNTLDRQIDRIILIPLHGGENQFQYIEEALDFVKNYNTDMISDGTFRKFEIIVRYNNGNRIDAQFSSKDEVFVFLNYVATA</sequence>
<accession>A0ABT5ILK8</accession>